<keyword evidence="2" id="KW-1185">Reference proteome</keyword>
<protein>
    <submittedName>
        <fullName evidence="1">Uncharacterized protein</fullName>
    </submittedName>
</protein>
<proteinExistence type="predicted"/>
<accession>A0A1Z5K5Y2</accession>
<dbReference type="Proteomes" id="UP000198406">
    <property type="component" value="Unassembled WGS sequence"/>
</dbReference>
<dbReference type="EMBL" id="BDSP01000170">
    <property type="protein sequence ID" value="GAX21644.1"/>
    <property type="molecule type" value="Genomic_DNA"/>
</dbReference>
<reference evidence="1 2" key="1">
    <citation type="journal article" date="2015" name="Plant Cell">
        <title>Oil accumulation by the oleaginous diatom Fistulifera solaris as revealed by the genome and transcriptome.</title>
        <authorList>
            <person name="Tanaka T."/>
            <person name="Maeda Y."/>
            <person name="Veluchamy A."/>
            <person name="Tanaka M."/>
            <person name="Abida H."/>
            <person name="Marechal E."/>
            <person name="Bowler C."/>
            <person name="Muto M."/>
            <person name="Sunaga Y."/>
            <person name="Tanaka M."/>
            <person name="Yoshino T."/>
            <person name="Taniguchi T."/>
            <person name="Fukuda Y."/>
            <person name="Nemoto M."/>
            <person name="Matsumoto M."/>
            <person name="Wong P.S."/>
            <person name="Aburatani S."/>
            <person name="Fujibuchi W."/>
        </authorList>
    </citation>
    <scope>NUCLEOTIDE SEQUENCE [LARGE SCALE GENOMIC DNA]</scope>
    <source>
        <strain evidence="1 2">JPCC DA0580</strain>
    </source>
</reference>
<dbReference type="InParanoid" id="A0A1Z5K5Y2"/>
<dbReference type="AlphaFoldDB" id="A0A1Z5K5Y2"/>
<sequence>MKVHFEDLQLLHSKHKTASPKNTHIFYDDNSERIEATAQPTEDHFFIKPMTSVFLHVPRHFEEDLDEIQSLAFSESTVGSEISWGTLEDVSDLPYYVADDCRLSCTIEVYDRDHRHGHSVWFRVSYNGSYDYYELENREILDYVDDIIDQNPQMGFYIKTKLGKNDHAPAVFFETSHILLLLETILDRAKGEDGIRIPKRREIEEKKKEIALLRKRARRRKKKMESCWFSWLIRGLSNQQSAFVEC</sequence>
<evidence type="ECO:0000313" key="2">
    <source>
        <dbReference type="Proteomes" id="UP000198406"/>
    </source>
</evidence>
<gene>
    <name evidence="1" type="ORF">FisN_29Hh081</name>
</gene>
<name>A0A1Z5K5Y2_FISSO</name>
<evidence type="ECO:0000313" key="1">
    <source>
        <dbReference type="EMBL" id="GAX21644.1"/>
    </source>
</evidence>
<comment type="caution">
    <text evidence="1">The sequence shown here is derived from an EMBL/GenBank/DDBJ whole genome shotgun (WGS) entry which is preliminary data.</text>
</comment>
<organism evidence="1 2">
    <name type="scientific">Fistulifera solaris</name>
    <name type="common">Oleaginous diatom</name>
    <dbReference type="NCBI Taxonomy" id="1519565"/>
    <lineage>
        <taxon>Eukaryota</taxon>
        <taxon>Sar</taxon>
        <taxon>Stramenopiles</taxon>
        <taxon>Ochrophyta</taxon>
        <taxon>Bacillariophyta</taxon>
        <taxon>Bacillariophyceae</taxon>
        <taxon>Bacillariophycidae</taxon>
        <taxon>Naviculales</taxon>
        <taxon>Naviculaceae</taxon>
        <taxon>Fistulifera</taxon>
    </lineage>
</organism>